<gene>
    <name evidence="2" type="ORF">RDI58_013520</name>
</gene>
<keyword evidence="3" id="KW-1185">Reference proteome</keyword>
<keyword evidence="1" id="KW-0472">Membrane</keyword>
<dbReference type="EMBL" id="JBANQN010000005">
    <property type="protein sequence ID" value="KAK6789720.1"/>
    <property type="molecule type" value="Genomic_DNA"/>
</dbReference>
<feature type="transmembrane region" description="Helical" evidence="1">
    <location>
        <begin position="80"/>
        <end position="97"/>
    </location>
</feature>
<evidence type="ECO:0000256" key="1">
    <source>
        <dbReference type="SAM" id="Phobius"/>
    </source>
</evidence>
<reference evidence="2 3" key="1">
    <citation type="submission" date="2024-02" db="EMBL/GenBank/DDBJ databases">
        <title>de novo genome assembly of Solanum bulbocastanum strain 11H21.</title>
        <authorList>
            <person name="Hosaka A.J."/>
        </authorList>
    </citation>
    <scope>NUCLEOTIDE SEQUENCE [LARGE SCALE GENOMIC DNA]</scope>
    <source>
        <tissue evidence="2">Young leaves</tissue>
    </source>
</reference>
<evidence type="ECO:0000313" key="3">
    <source>
        <dbReference type="Proteomes" id="UP001371456"/>
    </source>
</evidence>
<keyword evidence="1" id="KW-1133">Transmembrane helix</keyword>
<dbReference type="AlphaFoldDB" id="A0AAN8TMD3"/>
<name>A0AAN8TMD3_SOLBU</name>
<sequence>MLENLKIWTTDDITRLSGDDHYWKHESGDQRSSDSEMLNTYSTGLMTGKIFYFAFYWKHVVVLMLATVNKMRALRVSPMFLLHALSFITYSTIGSFTRMCIDRENFLVDTICWQDVLHYWIQMDVNEKEIRNVMDMSAGNRLYPSTSGNIFLSEFDACEATKCHSIHNILLLVVMVLAVYSIFGL</sequence>
<feature type="transmembrane region" description="Helical" evidence="1">
    <location>
        <begin position="50"/>
        <end position="68"/>
    </location>
</feature>
<protein>
    <submittedName>
        <fullName evidence="2">Uncharacterized protein</fullName>
    </submittedName>
</protein>
<accession>A0AAN8TMD3</accession>
<evidence type="ECO:0000313" key="2">
    <source>
        <dbReference type="EMBL" id="KAK6789720.1"/>
    </source>
</evidence>
<proteinExistence type="predicted"/>
<feature type="transmembrane region" description="Helical" evidence="1">
    <location>
        <begin position="165"/>
        <end position="183"/>
    </location>
</feature>
<comment type="caution">
    <text evidence="2">The sequence shown here is derived from an EMBL/GenBank/DDBJ whole genome shotgun (WGS) entry which is preliminary data.</text>
</comment>
<organism evidence="2 3">
    <name type="scientific">Solanum bulbocastanum</name>
    <name type="common">Wild potato</name>
    <dbReference type="NCBI Taxonomy" id="147425"/>
    <lineage>
        <taxon>Eukaryota</taxon>
        <taxon>Viridiplantae</taxon>
        <taxon>Streptophyta</taxon>
        <taxon>Embryophyta</taxon>
        <taxon>Tracheophyta</taxon>
        <taxon>Spermatophyta</taxon>
        <taxon>Magnoliopsida</taxon>
        <taxon>eudicotyledons</taxon>
        <taxon>Gunneridae</taxon>
        <taxon>Pentapetalae</taxon>
        <taxon>asterids</taxon>
        <taxon>lamiids</taxon>
        <taxon>Solanales</taxon>
        <taxon>Solanaceae</taxon>
        <taxon>Solanoideae</taxon>
        <taxon>Solaneae</taxon>
        <taxon>Solanum</taxon>
    </lineage>
</organism>
<keyword evidence="1" id="KW-0812">Transmembrane</keyword>
<dbReference type="Proteomes" id="UP001371456">
    <property type="component" value="Unassembled WGS sequence"/>
</dbReference>